<comment type="caution">
    <text evidence="3">The sequence shown here is derived from an EMBL/GenBank/DDBJ whole genome shotgun (WGS) entry which is preliminary data.</text>
</comment>
<feature type="transmembrane region" description="Helical" evidence="2">
    <location>
        <begin position="157"/>
        <end position="181"/>
    </location>
</feature>
<feature type="transmembrane region" description="Helical" evidence="2">
    <location>
        <begin position="6"/>
        <end position="25"/>
    </location>
</feature>
<keyword evidence="2" id="KW-0812">Transmembrane</keyword>
<keyword evidence="2" id="KW-1133">Transmembrane helix</keyword>
<feature type="region of interest" description="Disordered" evidence="1">
    <location>
        <begin position="189"/>
        <end position="209"/>
    </location>
</feature>
<dbReference type="AlphaFoldDB" id="A0A7C3ZVZ1"/>
<name>A0A7C3ZVZ1_9CYAN</name>
<evidence type="ECO:0000256" key="2">
    <source>
        <dbReference type="SAM" id="Phobius"/>
    </source>
</evidence>
<keyword evidence="2" id="KW-0472">Membrane</keyword>
<evidence type="ECO:0000313" key="3">
    <source>
        <dbReference type="EMBL" id="HGG02506.1"/>
    </source>
</evidence>
<feature type="compositionally biased region" description="Pro residues" evidence="1">
    <location>
        <begin position="191"/>
        <end position="209"/>
    </location>
</feature>
<gene>
    <name evidence="3" type="ORF">ENR15_18140</name>
</gene>
<protein>
    <submittedName>
        <fullName evidence="3">Uncharacterized protein</fullName>
    </submittedName>
</protein>
<evidence type="ECO:0000256" key="1">
    <source>
        <dbReference type="SAM" id="MobiDB-lite"/>
    </source>
</evidence>
<sequence>MLEILVWSLFVGSLGMEASLAGGWLRMRQIKAEEKEREEEEILTEREGKNNLTALAINGLTDAAPTAISMSMGTAWQSQPSGEWEYKIVRANRDLFRNPEVFQQLITEEALAGWSLLEKLDDRRVRFKRPVALRDTIDVSQLNFDPYRSHYGPETEYVSLVGAVAAVVAMILPAYLGYALVTHAIAQSPTPQSPPPLAFPPDPSPPTFP</sequence>
<accession>A0A7C3ZVZ1</accession>
<organism evidence="3">
    <name type="scientific">Planktothricoides sp. SpSt-374</name>
    <dbReference type="NCBI Taxonomy" id="2282167"/>
    <lineage>
        <taxon>Bacteria</taxon>
        <taxon>Bacillati</taxon>
        <taxon>Cyanobacteriota</taxon>
        <taxon>Cyanophyceae</taxon>
        <taxon>Oscillatoriophycideae</taxon>
        <taxon>Oscillatoriales</taxon>
        <taxon>Oscillatoriaceae</taxon>
        <taxon>Planktothricoides</taxon>
    </lineage>
</organism>
<reference evidence="3" key="1">
    <citation type="journal article" date="2020" name="mSystems">
        <title>Genome- and Community-Level Interaction Insights into Carbon Utilization and Element Cycling Functions of Hydrothermarchaeota in Hydrothermal Sediment.</title>
        <authorList>
            <person name="Zhou Z."/>
            <person name="Liu Y."/>
            <person name="Xu W."/>
            <person name="Pan J."/>
            <person name="Luo Z.H."/>
            <person name="Li M."/>
        </authorList>
    </citation>
    <scope>NUCLEOTIDE SEQUENCE [LARGE SCALE GENOMIC DNA]</scope>
    <source>
        <strain evidence="3">SpSt-374</strain>
    </source>
</reference>
<proteinExistence type="predicted"/>
<dbReference type="EMBL" id="DSPX01000189">
    <property type="protein sequence ID" value="HGG02506.1"/>
    <property type="molecule type" value="Genomic_DNA"/>
</dbReference>